<dbReference type="Proteomes" id="UP000689195">
    <property type="component" value="Unassembled WGS sequence"/>
</dbReference>
<reference evidence="1" key="1">
    <citation type="submission" date="2021-01" db="EMBL/GenBank/DDBJ databases">
        <authorList>
            <consortium name="Genoscope - CEA"/>
            <person name="William W."/>
        </authorList>
    </citation>
    <scope>NUCLEOTIDE SEQUENCE</scope>
</reference>
<comment type="caution">
    <text evidence="1">The sequence shown here is derived from an EMBL/GenBank/DDBJ whole genome shotgun (WGS) entry which is preliminary data.</text>
</comment>
<dbReference type="EMBL" id="CAJJDO010000189">
    <property type="protein sequence ID" value="CAD8213882.1"/>
    <property type="molecule type" value="Genomic_DNA"/>
</dbReference>
<organism evidence="1 2">
    <name type="scientific">Paramecium pentaurelia</name>
    <dbReference type="NCBI Taxonomy" id="43138"/>
    <lineage>
        <taxon>Eukaryota</taxon>
        <taxon>Sar</taxon>
        <taxon>Alveolata</taxon>
        <taxon>Ciliophora</taxon>
        <taxon>Intramacronucleata</taxon>
        <taxon>Oligohymenophorea</taxon>
        <taxon>Peniculida</taxon>
        <taxon>Parameciidae</taxon>
        <taxon>Paramecium</taxon>
    </lineage>
</organism>
<gene>
    <name evidence="1" type="ORF">PPENT_87.1.T1890006</name>
</gene>
<name>A0A8S1YPW9_9CILI</name>
<protein>
    <submittedName>
        <fullName evidence="1">Uncharacterized protein</fullName>
    </submittedName>
</protein>
<dbReference type="AlphaFoldDB" id="A0A8S1YPW9"/>
<accession>A0A8S1YPW9</accession>
<evidence type="ECO:0000313" key="1">
    <source>
        <dbReference type="EMBL" id="CAD8213882.1"/>
    </source>
</evidence>
<keyword evidence="2" id="KW-1185">Reference proteome</keyword>
<sequence>MNQCGHQVCQNTFMILSNQEMQKFELHNPRIRKQKSQKKVAFIYYQQQIQRKIAQSFQFKMLNHRIKSSKCYSKIVQLQHKQLQSQIFNSLFRSLQFNIQIVCNLNLLQTKNSLYLILQTQKAQAYYLREQLK</sequence>
<evidence type="ECO:0000313" key="2">
    <source>
        <dbReference type="Proteomes" id="UP000689195"/>
    </source>
</evidence>
<proteinExistence type="predicted"/>